<organism evidence="1 2">
    <name type="scientific">Natronocalculus amylovorans</name>
    <dbReference type="NCBI Taxonomy" id="2917812"/>
    <lineage>
        <taxon>Archaea</taxon>
        <taxon>Methanobacteriati</taxon>
        <taxon>Methanobacteriota</taxon>
        <taxon>Stenosarchaea group</taxon>
        <taxon>Halobacteria</taxon>
        <taxon>Halobacteriales</taxon>
        <taxon>Haloferacaceae</taxon>
        <taxon>Natronocalculus</taxon>
    </lineage>
</organism>
<evidence type="ECO:0000313" key="2">
    <source>
        <dbReference type="Proteomes" id="UP001203207"/>
    </source>
</evidence>
<gene>
    <name evidence="1" type="ORF">AArcSt2_15355</name>
</gene>
<name>A0AAE3FZJ1_9EURY</name>
<proteinExistence type="predicted"/>
<dbReference type="RefSeq" id="WP_250585999.1">
    <property type="nucleotide sequence ID" value="NZ_JAKRVX010000010.1"/>
</dbReference>
<dbReference type="Proteomes" id="UP001203207">
    <property type="component" value="Unassembled WGS sequence"/>
</dbReference>
<reference evidence="1" key="1">
    <citation type="journal article" date="2022" name="Syst. Appl. Microbiol.">
        <title>Natronocalculus amylovorans gen. nov., sp. nov., and Natranaeroarchaeum aerophilus sp. nov., dominant culturable amylolytic natronoarchaea from hypersaline soda lakes in southwestern Siberia.</title>
        <authorList>
            <person name="Sorokin D.Y."/>
            <person name="Elcheninov A.G."/>
            <person name="Khizhniak T.V."/>
            <person name="Koenen M."/>
            <person name="Bale N.J."/>
            <person name="Damste J.S.S."/>
            <person name="Kublanov I.V."/>
        </authorList>
    </citation>
    <scope>NUCLEOTIDE SEQUENCE</scope>
    <source>
        <strain evidence="1">AArc-St2</strain>
    </source>
</reference>
<accession>A0AAE3FZJ1</accession>
<sequence>MSDTRSHNVAAALSRNHETALGCRDDWWHESRAKEDHEPSRTDRPDPNDPATIIAHQILRETGTMLCATTLLEEPWNGGRMAELFAWCFDDKLIDGRGYMLHYENKAIELTEPTLRTGRSYGDEFGVGEYGHSRYRKRVNAETGYISDGETTSVVIQDRPLAEFMELVETWLRGCQARIDGPSEQEVTDALDLARGLKKNSCQNDLRDVDILSKVIASIRN</sequence>
<evidence type="ECO:0000313" key="1">
    <source>
        <dbReference type="EMBL" id="MCL9818318.1"/>
    </source>
</evidence>
<protein>
    <submittedName>
        <fullName evidence="1">Uncharacterized protein</fullName>
    </submittedName>
</protein>
<keyword evidence="2" id="KW-1185">Reference proteome</keyword>
<dbReference type="AlphaFoldDB" id="A0AAE3FZJ1"/>
<keyword evidence="1" id="KW-0614">Plasmid</keyword>
<reference evidence="1" key="2">
    <citation type="submission" date="2022-02" db="EMBL/GenBank/DDBJ databases">
        <authorList>
            <person name="Elcheninov A.G."/>
            <person name="Sorokin D.Y."/>
            <person name="Kublanov I.V."/>
        </authorList>
    </citation>
    <scope>NUCLEOTIDE SEQUENCE</scope>
    <source>
        <strain evidence="1">AArc-St2</strain>
        <plasmid evidence="1">pAArc-St2</plasmid>
    </source>
</reference>
<comment type="caution">
    <text evidence="1">The sequence shown here is derived from an EMBL/GenBank/DDBJ whole genome shotgun (WGS) entry which is preliminary data.</text>
</comment>
<geneLocation type="plasmid" evidence="1">
    <name>pAArc-St2</name>
</geneLocation>
<dbReference type="EMBL" id="JAKRVX010000010">
    <property type="protein sequence ID" value="MCL9818318.1"/>
    <property type="molecule type" value="Genomic_DNA"/>
</dbReference>